<reference evidence="2" key="1">
    <citation type="journal article" date="2019" name="Int. J. Syst. Evol. Microbiol.">
        <title>The Global Catalogue of Microorganisms (GCM) 10K type strain sequencing project: providing services to taxonomists for standard genome sequencing and annotation.</title>
        <authorList>
            <consortium name="The Broad Institute Genomics Platform"/>
            <consortium name="The Broad Institute Genome Sequencing Center for Infectious Disease"/>
            <person name="Wu L."/>
            <person name="Ma J."/>
        </authorList>
    </citation>
    <scope>NUCLEOTIDE SEQUENCE [LARGE SCALE GENOMIC DNA]</scope>
    <source>
        <strain evidence="2">CGMCC 4.6997</strain>
    </source>
</reference>
<dbReference type="PANTHER" id="PTHR30386">
    <property type="entry name" value="MEMBRANE FUSION SUBUNIT OF EMRAB-TOLC MULTIDRUG EFFLUX PUMP"/>
    <property type="match status" value="1"/>
</dbReference>
<name>A0ABW0NL50_9MICO</name>
<dbReference type="Proteomes" id="UP001596039">
    <property type="component" value="Unassembled WGS sequence"/>
</dbReference>
<dbReference type="EMBL" id="JBHSMG010000001">
    <property type="protein sequence ID" value="MFC5501089.1"/>
    <property type="molecule type" value="Genomic_DNA"/>
</dbReference>
<dbReference type="Gene3D" id="2.40.50.100">
    <property type="match status" value="1"/>
</dbReference>
<protein>
    <submittedName>
        <fullName evidence="1">HlyD family efflux transporter periplasmic adaptor subunit</fullName>
    </submittedName>
</protein>
<sequence>MTWANRLRLFTGLIVVIAIVAAATLVLSVRETEVASSSASVKAITYSVGSDFAGTVVEEKAKTGDTVKKGQPLMTIQSAAVETASATKAGIPSSEAYSVAAGGMLTLNATGPGVIESMGAHVGGFVSAGSALATIDQAGSLYVLAKFRIDPYDFSRIHKGARVDLVMPNQQQLSGIVSQIHVTTTTGGSASASIEVTSPHLVQGRDSGLVTPGTPVAATLHLRDDGPLGGLRVMVVGLLQKLHL</sequence>
<dbReference type="SUPFAM" id="SSF51230">
    <property type="entry name" value="Single hybrid motif"/>
    <property type="match status" value="1"/>
</dbReference>
<organism evidence="1 2">
    <name type="scientific">Lysinimonas soli</name>
    <dbReference type="NCBI Taxonomy" id="1074233"/>
    <lineage>
        <taxon>Bacteria</taxon>
        <taxon>Bacillati</taxon>
        <taxon>Actinomycetota</taxon>
        <taxon>Actinomycetes</taxon>
        <taxon>Micrococcales</taxon>
        <taxon>Microbacteriaceae</taxon>
        <taxon>Lysinimonas</taxon>
    </lineage>
</organism>
<dbReference type="PANTHER" id="PTHR30386:SF18">
    <property type="entry name" value="INNER MEMBRANE PROTEIN YIAV-RELATED"/>
    <property type="match status" value="1"/>
</dbReference>
<keyword evidence="2" id="KW-1185">Reference proteome</keyword>
<proteinExistence type="predicted"/>
<gene>
    <name evidence="1" type="ORF">ACFPJ4_02415</name>
</gene>
<dbReference type="InterPro" id="IPR050739">
    <property type="entry name" value="MFP"/>
</dbReference>
<dbReference type="InterPro" id="IPR011053">
    <property type="entry name" value="Single_hybrid_motif"/>
</dbReference>
<evidence type="ECO:0000313" key="2">
    <source>
        <dbReference type="Proteomes" id="UP001596039"/>
    </source>
</evidence>
<accession>A0ABW0NL50</accession>
<comment type="caution">
    <text evidence="1">The sequence shown here is derived from an EMBL/GenBank/DDBJ whole genome shotgun (WGS) entry which is preliminary data.</text>
</comment>
<dbReference type="RefSeq" id="WP_386738692.1">
    <property type="nucleotide sequence ID" value="NZ_JBHSMG010000001.1"/>
</dbReference>
<evidence type="ECO:0000313" key="1">
    <source>
        <dbReference type="EMBL" id="MFC5501089.1"/>
    </source>
</evidence>